<feature type="binding site" evidence="8">
    <location>
        <position position="235"/>
    </location>
    <ligand>
        <name>Zn(2+)</name>
        <dbReference type="ChEBI" id="CHEBI:29105"/>
        <note>catalytic</note>
    </ligand>
</feature>
<dbReference type="Proteomes" id="UP000024837">
    <property type="component" value="Unassembled WGS sequence"/>
</dbReference>
<feature type="binding site" evidence="7">
    <location>
        <position position="29"/>
    </location>
    <ligand>
        <name>Ca(2+)</name>
        <dbReference type="ChEBI" id="CHEBI:29108"/>
    </ligand>
</feature>
<evidence type="ECO:0000256" key="3">
    <source>
        <dbReference type="ARBA" id="ARBA00022692"/>
    </source>
</evidence>
<dbReference type="Pfam" id="PF05875">
    <property type="entry name" value="Ceramidase"/>
    <property type="match status" value="1"/>
</dbReference>
<accession>W7HVT1</accession>
<comment type="similarity">
    <text evidence="2">Belongs to the alkaline ceramidase family.</text>
</comment>
<keyword evidence="8" id="KW-0862">Zinc</keyword>
<dbReference type="InterPro" id="IPR008901">
    <property type="entry name" value="ACER"/>
</dbReference>
<dbReference type="PANTHER" id="PTHR46187:SF3">
    <property type="entry name" value="ALKALINE CERAMIDASE 3"/>
    <property type="match status" value="1"/>
</dbReference>
<dbReference type="GO" id="GO:0046513">
    <property type="term" value="P:ceramide biosynthetic process"/>
    <property type="evidence" value="ECO:0007669"/>
    <property type="project" value="TreeGrafter"/>
</dbReference>
<keyword evidence="6 10" id="KW-0472">Membrane</keyword>
<evidence type="ECO:0000256" key="7">
    <source>
        <dbReference type="PIRSR" id="PIRSR608901-1"/>
    </source>
</evidence>
<evidence type="ECO:0000256" key="6">
    <source>
        <dbReference type="ARBA" id="ARBA00023136"/>
    </source>
</evidence>
<dbReference type="GO" id="GO:0046514">
    <property type="term" value="P:ceramide catabolic process"/>
    <property type="evidence" value="ECO:0007669"/>
    <property type="project" value="TreeGrafter"/>
</dbReference>
<feature type="transmembrane region" description="Helical" evidence="10">
    <location>
        <begin position="150"/>
        <end position="168"/>
    </location>
</feature>
<proteinExistence type="inferred from homology"/>
<evidence type="ECO:0000256" key="2">
    <source>
        <dbReference type="ARBA" id="ARBA00009780"/>
    </source>
</evidence>
<keyword evidence="4" id="KW-0378">Hydrolase</keyword>
<name>W7HVT1_9PEZI</name>
<feature type="region of interest" description="Disordered" evidence="9">
    <location>
        <begin position="282"/>
        <end position="312"/>
    </location>
</feature>
<dbReference type="GO" id="GO:0005789">
    <property type="term" value="C:endoplasmic reticulum membrane"/>
    <property type="evidence" value="ECO:0007669"/>
    <property type="project" value="TreeGrafter"/>
</dbReference>
<evidence type="ECO:0000256" key="8">
    <source>
        <dbReference type="PIRSR" id="PIRSR608901-2"/>
    </source>
</evidence>
<feature type="binding site" evidence="8">
    <location>
        <position position="88"/>
    </location>
    <ligand>
        <name>Zn(2+)</name>
        <dbReference type="ChEBI" id="CHEBI:29105"/>
        <note>catalytic</note>
    </ligand>
</feature>
<feature type="transmembrane region" description="Helical" evidence="10">
    <location>
        <begin position="93"/>
        <end position="115"/>
    </location>
</feature>
<dbReference type="PANTHER" id="PTHR46187">
    <property type="entry name" value="ALKALINE CERAMIDASE 3"/>
    <property type="match status" value="1"/>
</dbReference>
<keyword evidence="7" id="KW-0106">Calcium</keyword>
<dbReference type="EMBL" id="KI966448">
    <property type="protein sequence ID" value="EWC43978.1"/>
    <property type="molecule type" value="Genomic_DNA"/>
</dbReference>
<evidence type="ECO:0000313" key="11">
    <source>
        <dbReference type="EMBL" id="EWC43978.1"/>
    </source>
</evidence>
<feature type="transmembrane region" description="Helical" evidence="10">
    <location>
        <begin position="69"/>
        <end position="87"/>
    </location>
</feature>
<evidence type="ECO:0000256" key="10">
    <source>
        <dbReference type="SAM" id="Phobius"/>
    </source>
</evidence>
<reference evidence="11 12" key="1">
    <citation type="submission" date="2013-05" db="EMBL/GenBank/DDBJ databases">
        <title>Drechslerella stenobrocha genome reveals carnivorous origination and mechanical trapping mechanism of predatory fungi.</title>
        <authorList>
            <person name="Liu X."/>
            <person name="Zhang W."/>
            <person name="Liu K."/>
        </authorList>
    </citation>
    <scope>NUCLEOTIDE SEQUENCE [LARGE SCALE GENOMIC DNA]</scope>
    <source>
        <strain evidence="11 12">248</strain>
    </source>
</reference>
<dbReference type="OrthoDB" id="187171at2759"/>
<dbReference type="GO" id="GO:0046872">
    <property type="term" value="F:metal ion binding"/>
    <property type="evidence" value="ECO:0007669"/>
    <property type="project" value="UniProtKB-KW"/>
</dbReference>
<keyword evidence="12" id="KW-1185">Reference proteome</keyword>
<dbReference type="AlphaFoldDB" id="W7HVT1"/>
<evidence type="ECO:0008006" key="13">
    <source>
        <dbReference type="Google" id="ProtNLM"/>
    </source>
</evidence>
<comment type="subcellular location">
    <subcellularLocation>
        <location evidence="1">Membrane</location>
        <topology evidence="1">Multi-pass membrane protein</topology>
    </subcellularLocation>
</comment>
<keyword evidence="5 10" id="KW-1133">Transmembrane helix</keyword>
<organism evidence="11 12">
    <name type="scientific">Drechslerella stenobrocha 248</name>
    <dbReference type="NCBI Taxonomy" id="1043628"/>
    <lineage>
        <taxon>Eukaryota</taxon>
        <taxon>Fungi</taxon>
        <taxon>Dikarya</taxon>
        <taxon>Ascomycota</taxon>
        <taxon>Pezizomycotina</taxon>
        <taxon>Orbiliomycetes</taxon>
        <taxon>Orbiliales</taxon>
        <taxon>Orbiliaceae</taxon>
        <taxon>Drechslerella</taxon>
    </lineage>
</organism>
<evidence type="ECO:0000256" key="1">
    <source>
        <dbReference type="ARBA" id="ARBA00004141"/>
    </source>
</evidence>
<protein>
    <recommendedName>
        <fullName evidence="13">Alkaline ceramidase 3</fullName>
    </recommendedName>
</protein>
<dbReference type="GO" id="GO:0016811">
    <property type="term" value="F:hydrolase activity, acting on carbon-nitrogen (but not peptide) bonds, in linear amides"/>
    <property type="evidence" value="ECO:0007669"/>
    <property type="project" value="InterPro"/>
</dbReference>
<evidence type="ECO:0000256" key="4">
    <source>
        <dbReference type="ARBA" id="ARBA00022801"/>
    </source>
</evidence>
<feature type="transmembrane region" description="Helical" evidence="10">
    <location>
        <begin position="188"/>
        <end position="205"/>
    </location>
</feature>
<gene>
    <name evidence="11" type="ORF">DRE_01330</name>
</gene>
<evidence type="ECO:0000256" key="5">
    <source>
        <dbReference type="ARBA" id="ARBA00022989"/>
    </source>
</evidence>
<feature type="binding site" evidence="8">
    <location>
        <position position="231"/>
    </location>
    <ligand>
        <name>Zn(2+)</name>
        <dbReference type="ChEBI" id="CHEBI:29105"/>
        <note>catalytic</note>
    </ligand>
</feature>
<keyword evidence="3 10" id="KW-0812">Transmembrane</keyword>
<evidence type="ECO:0000256" key="9">
    <source>
        <dbReference type="SAM" id="MobiDB-lite"/>
    </source>
</evidence>
<dbReference type="HOGENOM" id="CLU_063293_2_0_1"/>
<feature type="transmembrane region" description="Helical" evidence="10">
    <location>
        <begin position="232"/>
        <end position="251"/>
    </location>
</feature>
<evidence type="ECO:0000313" key="12">
    <source>
        <dbReference type="Proteomes" id="UP000024837"/>
    </source>
</evidence>
<keyword evidence="7" id="KW-0479">Metal-binding</keyword>
<feature type="transmembrane region" description="Helical" evidence="10">
    <location>
        <begin position="122"/>
        <end position="144"/>
    </location>
</feature>
<feature type="binding site" evidence="7">
    <location>
        <position position="40"/>
    </location>
    <ligand>
        <name>Ca(2+)</name>
        <dbReference type="ChEBI" id="CHEBI:29108"/>
    </ligand>
</feature>
<sequence length="312" mass="35440">MVSWLPAIPYGQKAHSLWEPATSTINFCEEDYYITGYVAEVMNVITNSVYIWLSCKGAHDVFKYDHPRIFAVCFFSYGVVGIGSILFHGTLKYSMQLIDECAMIYTALTMCFATFSYQRSHLVQALVLVGCISIGLGITLAYHYLKNPLFHQNSFALIMIVLLGRSMYMMEAQIRQKSATETNRMWKMVAWGVFVFLTGFGVWNLDNIYCQQLRRWRREVGMPWGFVSELHAWWHLLTGFGSYILLVWGQYMRVILDGEMAVYELHWPALWSVPSVKKRQSADAHNGTARANGVTTNGATNGAAKSGNKKAL</sequence>
<comment type="cofactor">
    <cofactor evidence="8">
        <name>Zn(2+)</name>
        <dbReference type="ChEBI" id="CHEBI:29105"/>
    </cofactor>
</comment>